<accession>A0A0S4LGF2</accession>
<gene>
    <name evidence="1" type="ORF">COMA1_30174</name>
</gene>
<dbReference type="Proteomes" id="UP000199032">
    <property type="component" value="Unassembled WGS sequence"/>
</dbReference>
<name>A0A0S4LGF2_9BACT</name>
<reference evidence="1 2" key="1">
    <citation type="submission" date="2015-10" db="EMBL/GenBank/DDBJ databases">
        <authorList>
            <person name="Gilbert D.G."/>
        </authorList>
    </citation>
    <scope>NUCLEOTIDE SEQUENCE [LARGE SCALE GENOMIC DNA]</scope>
    <source>
        <strain evidence="1">COMA1</strain>
    </source>
</reference>
<keyword evidence="2" id="KW-1185">Reference proteome</keyword>
<proteinExistence type="predicted"/>
<organism evidence="1 2">
    <name type="scientific">Candidatus Nitrospira nitrosa</name>
    <dbReference type="NCBI Taxonomy" id="1742972"/>
    <lineage>
        <taxon>Bacteria</taxon>
        <taxon>Pseudomonadati</taxon>
        <taxon>Nitrospirota</taxon>
        <taxon>Nitrospiria</taxon>
        <taxon>Nitrospirales</taxon>
        <taxon>Nitrospiraceae</taxon>
        <taxon>Nitrospira</taxon>
    </lineage>
</organism>
<dbReference type="EMBL" id="CZQA01000009">
    <property type="protein sequence ID" value="CUS36663.1"/>
    <property type="molecule type" value="Genomic_DNA"/>
</dbReference>
<sequence>MCVLKASQYPKPRAEQFINAFISNFRVKEE</sequence>
<protein>
    <submittedName>
        <fullName evidence="1">Uncharacterized protein</fullName>
    </submittedName>
</protein>
<dbReference type="AlphaFoldDB" id="A0A0S4LGF2"/>
<evidence type="ECO:0000313" key="2">
    <source>
        <dbReference type="Proteomes" id="UP000199032"/>
    </source>
</evidence>
<evidence type="ECO:0000313" key="1">
    <source>
        <dbReference type="EMBL" id="CUS36663.1"/>
    </source>
</evidence>